<name>Q16RV1_AEDAE</name>
<organism evidence="1 2">
    <name type="scientific">Aedes aegypti</name>
    <name type="common">Yellowfever mosquito</name>
    <name type="synonym">Culex aegypti</name>
    <dbReference type="NCBI Taxonomy" id="7159"/>
    <lineage>
        <taxon>Eukaryota</taxon>
        <taxon>Metazoa</taxon>
        <taxon>Ecdysozoa</taxon>
        <taxon>Arthropoda</taxon>
        <taxon>Hexapoda</taxon>
        <taxon>Insecta</taxon>
        <taxon>Pterygota</taxon>
        <taxon>Neoptera</taxon>
        <taxon>Endopterygota</taxon>
        <taxon>Diptera</taxon>
        <taxon>Nematocera</taxon>
        <taxon>Culicoidea</taxon>
        <taxon>Culicidae</taxon>
        <taxon>Culicinae</taxon>
        <taxon>Aedini</taxon>
        <taxon>Aedes</taxon>
        <taxon>Stegomyia</taxon>
    </lineage>
</organism>
<evidence type="ECO:0000313" key="1">
    <source>
        <dbReference type="EMBL" id="EAT37133.1"/>
    </source>
</evidence>
<reference evidence="1" key="3">
    <citation type="submission" date="2012-09" db="EMBL/GenBank/DDBJ databases">
        <authorList>
            <consortium name="VectorBase"/>
        </authorList>
    </citation>
    <scope>NUCLEOTIDE SEQUENCE</scope>
    <source>
        <strain evidence="1">Liverpool</strain>
    </source>
</reference>
<dbReference type="VEuPathDB" id="VectorBase:AAEL010840"/>
<gene>
    <name evidence="1" type="ORF">AaeL_AAEL010840</name>
</gene>
<protein>
    <submittedName>
        <fullName evidence="1">AAEL010840-PA</fullName>
    </submittedName>
</protein>
<proteinExistence type="predicted"/>
<dbReference type="EMBL" id="CH477696">
    <property type="protein sequence ID" value="EAT37133.1"/>
    <property type="molecule type" value="Genomic_DNA"/>
</dbReference>
<evidence type="ECO:0000313" key="2">
    <source>
        <dbReference type="Proteomes" id="UP000682892"/>
    </source>
</evidence>
<dbReference type="STRING" id="7159.Q16RV1"/>
<reference evidence="1" key="2">
    <citation type="journal article" date="2007" name="Science">
        <title>Genome sequence of Aedes aegypti, a major arbovirus vector.</title>
        <authorList>
            <person name="Nene V."/>
            <person name="Wortman J.R."/>
            <person name="Lawson D."/>
            <person name="Haas B."/>
            <person name="Kodira C."/>
            <person name="Tu Z.J."/>
            <person name="Loftus B."/>
            <person name="Xi Z."/>
            <person name="Megy K."/>
            <person name="Grabherr M."/>
            <person name="Ren Q."/>
            <person name="Zdobnov E.M."/>
            <person name="Lobo N.F."/>
            <person name="Campbell K.S."/>
            <person name="Brown S.E."/>
            <person name="Bonaldo M.F."/>
            <person name="Zhu J."/>
            <person name="Sinkins S.P."/>
            <person name="Hogenkamp D.G."/>
            <person name="Amedeo P."/>
            <person name="Arensburger P."/>
            <person name="Atkinson P.W."/>
            <person name="Bidwell S."/>
            <person name="Biedler J."/>
            <person name="Birney E."/>
            <person name="Bruggner R.V."/>
            <person name="Costas J."/>
            <person name="Coy M.R."/>
            <person name="Crabtree J."/>
            <person name="Crawford M."/>
            <person name="Debruyn B."/>
            <person name="Decaprio D."/>
            <person name="Eiglmeier K."/>
            <person name="Eisenstadt E."/>
            <person name="El-Dorry H."/>
            <person name="Gelbart W.M."/>
            <person name="Gomes S.L."/>
            <person name="Hammond M."/>
            <person name="Hannick L.I."/>
            <person name="Hogan J.R."/>
            <person name="Holmes M.H."/>
            <person name="Jaffe D."/>
            <person name="Johnston J.S."/>
            <person name="Kennedy R.C."/>
            <person name="Koo H."/>
            <person name="Kravitz S."/>
            <person name="Kriventseva E.V."/>
            <person name="Kulp D."/>
            <person name="Labutti K."/>
            <person name="Lee E."/>
            <person name="Li S."/>
            <person name="Lovin D.D."/>
            <person name="Mao C."/>
            <person name="Mauceli E."/>
            <person name="Menck C.F."/>
            <person name="Miller J.R."/>
            <person name="Montgomery P."/>
            <person name="Mori A."/>
            <person name="Nascimento A.L."/>
            <person name="Naveira H.F."/>
            <person name="Nusbaum C."/>
            <person name="O'leary S."/>
            <person name="Orvis J."/>
            <person name="Pertea M."/>
            <person name="Quesneville H."/>
            <person name="Reidenbach K.R."/>
            <person name="Rogers Y.H."/>
            <person name="Roth C.W."/>
            <person name="Schneider J.R."/>
            <person name="Schatz M."/>
            <person name="Shumway M."/>
            <person name="Stanke M."/>
            <person name="Stinson E.O."/>
            <person name="Tubio J.M."/>
            <person name="Vanzee J.P."/>
            <person name="Verjovski-Almeida S."/>
            <person name="Werner D."/>
            <person name="White O."/>
            <person name="Wyder S."/>
            <person name="Zeng Q."/>
            <person name="Zhao Q."/>
            <person name="Zhao Y."/>
            <person name="Hill C.A."/>
            <person name="Raikhel A.S."/>
            <person name="Soares M.B."/>
            <person name="Knudson D.L."/>
            <person name="Lee N.H."/>
            <person name="Galagan J."/>
            <person name="Salzberg S.L."/>
            <person name="Paulsen I.T."/>
            <person name="Dimopoulos G."/>
            <person name="Collins F.H."/>
            <person name="Birren B."/>
            <person name="Fraser-Liggett C.M."/>
            <person name="Severson D.W."/>
        </authorList>
    </citation>
    <scope>NUCLEOTIDE SEQUENCE [LARGE SCALE GENOMIC DNA]</scope>
    <source>
        <strain evidence="1">Liverpool</strain>
    </source>
</reference>
<dbReference type="PaxDb" id="7159-AAEL010840-PA"/>
<reference evidence="1" key="1">
    <citation type="submission" date="2005-10" db="EMBL/GenBank/DDBJ databases">
        <authorList>
            <person name="Loftus B.J."/>
            <person name="Nene V.M."/>
            <person name="Hannick L.I."/>
            <person name="Bidwell S."/>
            <person name="Haas B."/>
            <person name="Amedeo P."/>
            <person name="Orvis J."/>
            <person name="Wortman J.R."/>
            <person name="White O.R."/>
            <person name="Salzberg S."/>
            <person name="Shumway M."/>
            <person name="Koo H."/>
            <person name="Zhao Y."/>
            <person name="Holmes M."/>
            <person name="Miller J."/>
            <person name="Schatz M."/>
            <person name="Pop M."/>
            <person name="Pai G."/>
            <person name="Utterback T."/>
            <person name="Rogers Y.-H."/>
            <person name="Kravitz S."/>
            <person name="Fraser C.M."/>
        </authorList>
    </citation>
    <scope>NUCLEOTIDE SEQUENCE</scope>
    <source>
        <strain evidence="1">Liverpool</strain>
    </source>
</reference>
<dbReference type="AlphaFoldDB" id="Q16RV1"/>
<sequence>MASLLRSISAVARSSILSGNALSRAAVAPSSSIVRFKSEAAAETRRNLKSKPPKTIQTALTNKSWVML</sequence>
<accession>Q16RV1</accession>
<dbReference type="HOGENOM" id="CLU_2795977_0_0_1"/>
<dbReference type="Proteomes" id="UP000682892">
    <property type="component" value="Unassembled WGS sequence"/>
</dbReference>